<dbReference type="PANTHER" id="PTHR13572:SF2">
    <property type="entry name" value="GLYCOPROTEIN ENDO-ALPHA-1,2-MANNOSIDASE-LIKE PROTEIN"/>
    <property type="match status" value="1"/>
</dbReference>
<dbReference type="CDD" id="cd11574">
    <property type="entry name" value="GH99"/>
    <property type="match status" value="1"/>
</dbReference>
<dbReference type="PANTHER" id="PTHR13572">
    <property type="entry name" value="ENDO-ALPHA-1,2-MANNOSIDASE"/>
    <property type="match status" value="1"/>
</dbReference>
<dbReference type="Gene3D" id="3.20.20.80">
    <property type="entry name" value="Glycosidases"/>
    <property type="match status" value="1"/>
</dbReference>
<protein>
    <submittedName>
        <fullName evidence="11">Mannosidase endo-alpha like</fullName>
    </submittedName>
</protein>
<dbReference type="InterPro" id="IPR026071">
    <property type="entry name" value="Glyco_Hydrolase_99"/>
</dbReference>
<keyword evidence="12" id="KW-1185">Reference proteome</keyword>
<gene>
    <name evidence="11" type="primary">MANEAL</name>
</gene>
<comment type="similarity">
    <text evidence="2">Belongs to the glycosyl hydrolase 99 family.</text>
</comment>
<reference evidence="11 12" key="1">
    <citation type="journal article" date="2019" name="Proc. Natl. Acad. Sci. U.S.A.">
        <title>Regulatory changes in pterin and carotenoid genes underlie balanced color polymorphisms in the wall lizard.</title>
        <authorList>
            <person name="Andrade P."/>
            <person name="Pinho C."/>
            <person name="Perez I de Lanuza G."/>
            <person name="Afonso S."/>
            <person name="Brejcha J."/>
            <person name="Rubin C.J."/>
            <person name="Wallerman O."/>
            <person name="Pereira P."/>
            <person name="Sabatino S.J."/>
            <person name="Bellati A."/>
            <person name="Pellitteri-Rosa D."/>
            <person name="Bosakova Z."/>
            <person name="Bunikis I."/>
            <person name="Carretero M.A."/>
            <person name="Feiner N."/>
            <person name="Marsik P."/>
            <person name="Pauperio F."/>
            <person name="Salvi D."/>
            <person name="Soler L."/>
            <person name="While G.M."/>
            <person name="Uller T."/>
            <person name="Font E."/>
            <person name="Andersson L."/>
            <person name="Carneiro M."/>
        </authorList>
    </citation>
    <scope>NUCLEOTIDE SEQUENCE</scope>
</reference>
<evidence type="ECO:0000256" key="9">
    <source>
        <dbReference type="SAM" id="MobiDB-lite"/>
    </source>
</evidence>
<evidence type="ECO:0000256" key="8">
    <source>
        <dbReference type="ARBA" id="ARBA00023136"/>
    </source>
</evidence>
<evidence type="ECO:0000256" key="5">
    <source>
        <dbReference type="ARBA" id="ARBA00022968"/>
    </source>
</evidence>
<dbReference type="Pfam" id="PF16317">
    <property type="entry name" value="Glyco_hydro_99"/>
    <property type="match status" value="1"/>
</dbReference>
<name>A0A670JYA1_PODMU</name>
<accession>A0A670JYA1</accession>
<keyword evidence="7" id="KW-0333">Golgi apparatus</keyword>
<feature type="transmembrane region" description="Helical" evidence="10">
    <location>
        <begin position="74"/>
        <end position="95"/>
    </location>
</feature>
<dbReference type="GO" id="GO:0000139">
    <property type="term" value="C:Golgi membrane"/>
    <property type="evidence" value="ECO:0007669"/>
    <property type="project" value="UniProtKB-SubCell"/>
</dbReference>
<evidence type="ECO:0000256" key="10">
    <source>
        <dbReference type="SAM" id="Phobius"/>
    </source>
</evidence>
<proteinExistence type="inferred from homology"/>
<keyword evidence="4" id="KW-0378">Hydrolase</keyword>
<evidence type="ECO:0000256" key="7">
    <source>
        <dbReference type="ARBA" id="ARBA00023034"/>
    </source>
</evidence>
<reference evidence="11" key="3">
    <citation type="submission" date="2025-09" db="UniProtKB">
        <authorList>
            <consortium name="Ensembl"/>
        </authorList>
    </citation>
    <scope>IDENTIFICATION</scope>
</reference>
<dbReference type="OMA" id="VHWDHVM"/>
<dbReference type="AlphaFoldDB" id="A0A670JYA1"/>
<organism evidence="11 12">
    <name type="scientific">Podarcis muralis</name>
    <name type="common">Wall lizard</name>
    <name type="synonym">Lacerta muralis</name>
    <dbReference type="NCBI Taxonomy" id="64176"/>
    <lineage>
        <taxon>Eukaryota</taxon>
        <taxon>Metazoa</taxon>
        <taxon>Chordata</taxon>
        <taxon>Craniata</taxon>
        <taxon>Vertebrata</taxon>
        <taxon>Euteleostomi</taxon>
        <taxon>Lepidosauria</taxon>
        <taxon>Squamata</taxon>
        <taxon>Bifurcata</taxon>
        <taxon>Unidentata</taxon>
        <taxon>Episquamata</taxon>
        <taxon>Laterata</taxon>
        <taxon>Lacertibaenia</taxon>
        <taxon>Lacertidae</taxon>
        <taxon>Podarcis</taxon>
    </lineage>
</organism>
<dbReference type="GO" id="GO:0004559">
    <property type="term" value="F:alpha-mannosidase activity"/>
    <property type="evidence" value="ECO:0007669"/>
    <property type="project" value="TreeGrafter"/>
</dbReference>
<keyword evidence="3 10" id="KW-0812">Transmembrane</keyword>
<feature type="region of interest" description="Disordered" evidence="9">
    <location>
        <begin position="1"/>
        <end position="37"/>
    </location>
</feature>
<evidence type="ECO:0000256" key="1">
    <source>
        <dbReference type="ARBA" id="ARBA00004323"/>
    </source>
</evidence>
<keyword evidence="8 10" id="KW-0472">Membrane</keyword>
<evidence type="ECO:0000256" key="3">
    <source>
        <dbReference type="ARBA" id="ARBA00022692"/>
    </source>
</evidence>
<reference evidence="11" key="2">
    <citation type="submission" date="2025-08" db="UniProtKB">
        <authorList>
            <consortium name="Ensembl"/>
        </authorList>
    </citation>
    <scope>IDENTIFICATION</scope>
</reference>
<dbReference type="GeneTree" id="ENSGT00390000016054"/>
<evidence type="ECO:0000313" key="12">
    <source>
        <dbReference type="Proteomes" id="UP000472272"/>
    </source>
</evidence>
<dbReference type="Proteomes" id="UP000472272">
    <property type="component" value="Chromosome 8"/>
</dbReference>
<feature type="region of interest" description="Disordered" evidence="9">
    <location>
        <begin position="95"/>
        <end position="142"/>
    </location>
</feature>
<evidence type="ECO:0000256" key="4">
    <source>
        <dbReference type="ARBA" id="ARBA00022801"/>
    </source>
</evidence>
<dbReference type="FunFam" id="3.20.20.80:FF:000019">
    <property type="entry name" value="glycoprotein endo-alpha-1,2-mannosidase"/>
    <property type="match status" value="1"/>
</dbReference>
<feature type="compositionally biased region" description="Basic and acidic residues" evidence="9">
    <location>
        <begin position="1"/>
        <end position="11"/>
    </location>
</feature>
<keyword evidence="6 10" id="KW-1133">Transmembrane helix</keyword>
<evidence type="ECO:0000256" key="6">
    <source>
        <dbReference type="ARBA" id="ARBA00022989"/>
    </source>
</evidence>
<dbReference type="Ensembl" id="ENSPMRT00000029438.1">
    <property type="protein sequence ID" value="ENSPMRP00000027752.1"/>
    <property type="gene ID" value="ENSPMRG00000017909.1"/>
</dbReference>
<evidence type="ECO:0000313" key="11">
    <source>
        <dbReference type="Ensembl" id="ENSPMRP00000027752.1"/>
    </source>
</evidence>
<sequence length="500" mass="56556">MHGPYHPKDGSGGKSARRPACRPLGSSAWEGRAGGRRAQVPRRRLAWAVSGEAARPGRRQLGLGAGMVRLRRRACLALFLCALFVLGALLALRTLKPPPDDPRRRRFPGPWPEEKEAKEAPAPADSPAPPVGAQPPPDRDAPSVSSSLHVFYYTWYGTPRFDSRYLHWDHVMVPHWDPKISASYPKGRHSPPEDIGASFYPALGPYSSRDPAVLEEHMRQLRAAAIGVMVLSWYPPGLADDNGEPSESLVPFILDAAHRYAIQVTFHIQPYKGRDDNTLHSNVKYIIDKYGTHDAFYRYKTSTGRRLPLFYIYDSYLTPPEAWANLLTPSGSHSLRNTPYDAVFIALLVEEGHKHDILSAGYDGLYTYFASNGFSYGSSHQNWKAIKAFCDSNNLLFIPSVGPGYIDTSIRPWNNHNTRNRVNGKYYETALQAALMVRPEIVSITSFNEWHEGTQIEKATPKKTLTRLYLDYLPHQPDMYLELTRRWAEHYSKEKEQWLM</sequence>
<evidence type="ECO:0000256" key="2">
    <source>
        <dbReference type="ARBA" id="ARBA00009559"/>
    </source>
</evidence>
<keyword evidence="5" id="KW-0735">Signal-anchor</keyword>
<comment type="subcellular location">
    <subcellularLocation>
        <location evidence="1">Golgi apparatus membrane</location>
        <topology evidence="1">Single-pass type II membrane protein</topology>
    </subcellularLocation>
</comment>
<feature type="compositionally biased region" description="Pro residues" evidence="9">
    <location>
        <begin position="124"/>
        <end position="136"/>
    </location>
</feature>